<feature type="region of interest" description="Disordered" evidence="6">
    <location>
        <begin position="167"/>
        <end position="214"/>
    </location>
</feature>
<gene>
    <name evidence="8" type="ORF">JBS370_LOCUS22683</name>
</gene>
<feature type="compositionally biased region" description="Low complexity" evidence="6">
    <location>
        <begin position="170"/>
        <end position="199"/>
    </location>
</feature>
<dbReference type="InterPro" id="IPR026270">
    <property type="entry name" value="SRP72"/>
</dbReference>
<evidence type="ECO:0000256" key="5">
    <source>
        <dbReference type="ARBA" id="ARBA00023274"/>
    </source>
</evidence>
<organism evidence="8 9">
    <name type="scientific">Rotaria sordida</name>
    <dbReference type="NCBI Taxonomy" id="392033"/>
    <lineage>
        <taxon>Eukaryota</taxon>
        <taxon>Metazoa</taxon>
        <taxon>Spiralia</taxon>
        <taxon>Gnathifera</taxon>
        <taxon>Rotifera</taxon>
        <taxon>Eurotatoria</taxon>
        <taxon>Bdelloidea</taxon>
        <taxon>Philodinida</taxon>
        <taxon>Philodinidae</taxon>
        <taxon>Rotaria</taxon>
    </lineage>
</organism>
<feature type="compositionally biased region" description="Basic residues" evidence="6">
    <location>
        <begin position="115"/>
        <end position="127"/>
    </location>
</feature>
<name>A0A819JMN0_9BILA</name>
<proteinExistence type="predicted"/>
<keyword evidence="3" id="KW-0963">Cytoplasm</keyword>
<evidence type="ECO:0000256" key="6">
    <source>
        <dbReference type="SAM" id="MobiDB-lite"/>
    </source>
</evidence>
<reference evidence="8" key="1">
    <citation type="submission" date="2021-02" db="EMBL/GenBank/DDBJ databases">
        <authorList>
            <person name="Nowell W R."/>
        </authorList>
    </citation>
    <scope>NUCLEOTIDE SEQUENCE</scope>
</reference>
<keyword evidence="4" id="KW-0256">Endoplasmic reticulum</keyword>
<evidence type="ECO:0000256" key="3">
    <source>
        <dbReference type="ARBA" id="ARBA00022490"/>
    </source>
</evidence>
<dbReference type="GO" id="GO:0005786">
    <property type="term" value="C:signal recognition particle, endoplasmic reticulum targeting"/>
    <property type="evidence" value="ECO:0007669"/>
    <property type="project" value="TreeGrafter"/>
</dbReference>
<evidence type="ECO:0000256" key="2">
    <source>
        <dbReference type="ARBA" id="ARBA00004496"/>
    </source>
</evidence>
<dbReference type="GO" id="GO:0006614">
    <property type="term" value="P:SRP-dependent cotranslational protein targeting to membrane"/>
    <property type="evidence" value="ECO:0007669"/>
    <property type="project" value="InterPro"/>
</dbReference>
<comment type="subcellular location">
    <subcellularLocation>
        <location evidence="2">Cytoplasm</location>
    </subcellularLocation>
    <subcellularLocation>
        <location evidence="1">Endoplasmic reticulum</location>
    </subcellularLocation>
</comment>
<dbReference type="GO" id="GO:0043022">
    <property type="term" value="F:ribosome binding"/>
    <property type="evidence" value="ECO:0007669"/>
    <property type="project" value="TreeGrafter"/>
</dbReference>
<keyword evidence="5" id="KW-0687">Ribonucleoprotein</keyword>
<dbReference type="InterPro" id="IPR013699">
    <property type="entry name" value="Signal_recog_part_SRP72_RNA-bd"/>
</dbReference>
<dbReference type="Pfam" id="PF08492">
    <property type="entry name" value="SRP72"/>
    <property type="match status" value="1"/>
</dbReference>
<accession>A0A819JMN0</accession>
<evidence type="ECO:0000313" key="9">
    <source>
        <dbReference type="Proteomes" id="UP000663836"/>
    </source>
</evidence>
<feature type="domain" description="Signal recognition particle SRP72 subunit RNA-binding" evidence="7">
    <location>
        <begin position="113"/>
        <end position="151"/>
    </location>
</feature>
<sequence length="236" mass="26253">MDKNRDRTCRSSSSFDFIDRDISGQTAKIECKRQKKLTEATQLLQKFIENNKQKRISLYCRLIYVQLLLSQAQKLSSIKQLSECIDADMLESTFGLKQVDSGSKSINAVATGAAKQKKKRKRKIRLPKKYDPTSKPDSERWLLLCECSCYRGKLAVIGNGIQGAVGPDQSATSTITTSTGAQKSMSTSKTTTGATSTQPKPTPPPGESTTGKGKGKHLKYLIFKKRDISNWYLLEM</sequence>
<protein>
    <recommendedName>
        <fullName evidence="7">Signal recognition particle SRP72 subunit RNA-binding domain-containing protein</fullName>
    </recommendedName>
</protein>
<feature type="region of interest" description="Disordered" evidence="6">
    <location>
        <begin position="114"/>
        <end position="136"/>
    </location>
</feature>
<dbReference type="PANTHER" id="PTHR14094:SF9">
    <property type="entry name" value="SIGNAL RECOGNITION PARTICLE SUBUNIT SRP72"/>
    <property type="match status" value="1"/>
</dbReference>
<comment type="caution">
    <text evidence="8">The sequence shown here is derived from an EMBL/GenBank/DDBJ whole genome shotgun (WGS) entry which is preliminary data.</text>
</comment>
<evidence type="ECO:0000259" key="7">
    <source>
        <dbReference type="Pfam" id="PF08492"/>
    </source>
</evidence>
<evidence type="ECO:0000313" key="8">
    <source>
        <dbReference type="EMBL" id="CAF3935220.1"/>
    </source>
</evidence>
<dbReference type="PANTHER" id="PTHR14094">
    <property type="entry name" value="SIGNAL RECOGNITION PARTICLE 72"/>
    <property type="match status" value="1"/>
</dbReference>
<dbReference type="Proteomes" id="UP000663836">
    <property type="component" value="Unassembled WGS sequence"/>
</dbReference>
<dbReference type="GO" id="GO:0005783">
    <property type="term" value="C:endoplasmic reticulum"/>
    <property type="evidence" value="ECO:0007669"/>
    <property type="project" value="UniProtKB-SubCell"/>
</dbReference>
<dbReference type="AlphaFoldDB" id="A0A819JMN0"/>
<evidence type="ECO:0000256" key="4">
    <source>
        <dbReference type="ARBA" id="ARBA00022824"/>
    </source>
</evidence>
<evidence type="ECO:0000256" key="1">
    <source>
        <dbReference type="ARBA" id="ARBA00004240"/>
    </source>
</evidence>
<dbReference type="GO" id="GO:0008312">
    <property type="term" value="F:7S RNA binding"/>
    <property type="evidence" value="ECO:0007669"/>
    <property type="project" value="InterPro"/>
</dbReference>
<dbReference type="EMBL" id="CAJOBD010003212">
    <property type="protein sequence ID" value="CAF3935220.1"/>
    <property type="molecule type" value="Genomic_DNA"/>
</dbReference>